<evidence type="ECO:0000313" key="4">
    <source>
        <dbReference type="EMBL" id="AXY76893.1"/>
    </source>
</evidence>
<name>A0A3B7MU28_9BACT</name>
<dbReference type="Gene3D" id="2.60.120.1440">
    <property type="match status" value="1"/>
</dbReference>
<dbReference type="Proteomes" id="UP000263900">
    <property type="component" value="Chromosome"/>
</dbReference>
<dbReference type="AlphaFoldDB" id="A0A3B7MU28"/>
<organism evidence="4 5">
    <name type="scientific">Paraflavitalea soli</name>
    <dbReference type="NCBI Taxonomy" id="2315862"/>
    <lineage>
        <taxon>Bacteria</taxon>
        <taxon>Pseudomonadati</taxon>
        <taxon>Bacteroidota</taxon>
        <taxon>Chitinophagia</taxon>
        <taxon>Chitinophagales</taxon>
        <taxon>Chitinophagaceae</taxon>
        <taxon>Paraflavitalea</taxon>
    </lineage>
</organism>
<dbReference type="RefSeq" id="WP_119052770.1">
    <property type="nucleotide sequence ID" value="NZ_CP032157.1"/>
</dbReference>
<dbReference type="FunFam" id="2.60.120.1440:FF:000001">
    <property type="entry name" value="Putative anti-sigma factor"/>
    <property type="match status" value="1"/>
</dbReference>
<dbReference type="PANTHER" id="PTHR30273:SF2">
    <property type="entry name" value="PROTEIN FECR"/>
    <property type="match status" value="1"/>
</dbReference>
<dbReference type="Pfam" id="PF04773">
    <property type="entry name" value="FecR"/>
    <property type="match status" value="1"/>
</dbReference>
<evidence type="ECO:0000259" key="3">
    <source>
        <dbReference type="Pfam" id="PF16344"/>
    </source>
</evidence>
<evidence type="ECO:0000256" key="1">
    <source>
        <dbReference type="SAM" id="Phobius"/>
    </source>
</evidence>
<dbReference type="PIRSF" id="PIRSF018266">
    <property type="entry name" value="FecR"/>
    <property type="match status" value="1"/>
</dbReference>
<dbReference type="InterPro" id="IPR032508">
    <property type="entry name" value="FecR_C"/>
</dbReference>
<accession>A0A3B7MU28</accession>
<evidence type="ECO:0000313" key="5">
    <source>
        <dbReference type="Proteomes" id="UP000263900"/>
    </source>
</evidence>
<feature type="transmembrane region" description="Helical" evidence="1">
    <location>
        <begin position="95"/>
        <end position="115"/>
    </location>
</feature>
<dbReference type="InterPro" id="IPR006860">
    <property type="entry name" value="FecR"/>
</dbReference>
<evidence type="ECO:0000259" key="2">
    <source>
        <dbReference type="Pfam" id="PF04773"/>
    </source>
</evidence>
<gene>
    <name evidence="4" type="ORF">D3H65_24170</name>
</gene>
<feature type="domain" description="Protein FecR C-terminal" evidence="3">
    <location>
        <begin position="302"/>
        <end position="369"/>
    </location>
</feature>
<dbReference type="KEGG" id="pseg:D3H65_24170"/>
<dbReference type="EMBL" id="CP032157">
    <property type="protein sequence ID" value="AXY76893.1"/>
    <property type="molecule type" value="Genomic_DNA"/>
</dbReference>
<feature type="domain" description="FecR protein" evidence="2">
    <location>
        <begin position="136"/>
        <end position="230"/>
    </location>
</feature>
<dbReference type="OrthoDB" id="1523735at2"/>
<dbReference type="Pfam" id="PF16344">
    <property type="entry name" value="FecR_C"/>
    <property type="match status" value="1"/>
</dbReference>
<proteinExistence type="predicted"/>
<keyword evidence="5" id="KW-1185">Reference proteome</keyword>
<dbReference type="Gene3D" id="3.55.50.30">
    <property type="match status" value="1"/>
</dbReference>
<dbReference type="InterPro" id="IPR012373">
    <property type="entry name" value="Ferrdict_sens_TM"/>
</dbReference>
<protein>
    <submittedName>
        <fullName evidence="4">DUF4974 domain-containing protein</fullName>
    </submittedName>
</protein>
<keyword evidence="1" id="KW-0812">Transmembrane</keyword>
<dbReference type="GO" id="GO:0016989">
    <property type="term" value="F:sigma factor antagonist activity"/>
    <property type="evidence" value="ECO:0007669"/>
    <property type="project" value="TreeGrafter"/>
</dbReference>
<sequence length="371" mass="42017">MSQRIYELVARKLSGEASAAELEELQGYLQQNGDDQYIYEILSSYWQQHPDLFQEEANDEAERFQRILDASDHPGSTPLIAIPVPPKKVIPLRRWLSYAAIIIALAGSALALYWFNKGPQKKSPDLLAANTAINEVVARPGSRSKLVLPDGTQVWLNAESRITYHNNFNTDQREVDLEGEAFFDVTHDAQRPFTVHTSGIDIKVLGTAFNVKSYASDETIETTLLRGSIEVVRKNDPAAPKVILRPHEKLVFNKEELMDKDVSTDKALSSATTPLQAGISVTMLPKNKPDSIIKETSWLYNKLNFDGDSFEELAAKMERWYDVKIVINNERLKHTRLKGSFENETVRQALEALRIITPFEYRVEGREVEVK</sequence>
<keyword evidence="1" id="KW-1133">Transmembrane helix</keyword>
<reference evidence="4 5" key="1">
    <citation type="submission" date="2018-09" db="EMBL/GenBank/DDBJ databases">
        <title>Genome sequencing of strain 6GH32-13.</title>
        <authorList>
            <person name="Weon H.-Y."/>
            <person name="Heo J."/>
            <person name="Kwon S.-W."/>
        </authorList>
    </citation>
    <scope>NUCLEOTIDE SEQUENCE [LARGE SCALE GENOMIC DNA]</scope>
    <source>
        <strain evidence="4 5">5GH32-13</strain>
    </source>
</reference>
<keyword evidence="1" id="KW-0472">Membrane</keyword>
<dbReference type="PANTHER" id="PTHR30273">
    <property type="entry name" value="PERIPLASMIC SIGNAL SENSOR AND SIGMA FACTOR ACTIVATOR FECR-RELATED"/>
    <property type="match status" value="1"/>
</dbReference>